<reference evidence="2 3" key="1">
    <citation type="submission" date="2020-04" db="EMBL/GenBank/DDBJ databases">
        <title>Genome sequence of Altibacter aquimarinus strain ALE3EI.</title>
        <authorList>
            <person name="Oh H.-M."/>
            <person name="Jang D."/>
        </authorList>
    </citation>
    <scope>NUCLEOTIDE SEQUENCE [LARGE SCALE GENOMIC DNA]</scope>
    <source>
        <strain evidence="2 3">ALE3EI</strain>
    </source>
</reference>
<dbReference type="InterPro" id="IPR022742">
    <property type="entry name" value="Hydrolase_4"/>
</dbReference>
<feature type="domain" description="Serine aminopeptidase S33" evidence="1">
    <location>
        <begin position="229"/>
        <end position="476"/>
    </location>
</feature>
<keyword evidence="2" id="KW-0378">Hydrolase</keyword>
<dbReference type="InterPro" id="IPR050261">
    <property type="entry name" value="FrsA_esterase"/>
</dbReference>
<organism evidence="2 3">
    <name type="scientific">Constantimarinum furrinae</name>
    <dbReference type="NCBI Taxonomy" id="2562285"/>
    <lineage>
        <taxon>Bacteria</taxon>
        <taxon>Pseudomonadati</taxon>
        <taxon>Bacteroidota</taxon>
        <taxon>Flavobacteriia</taxon>
        <taxon>Flavobacteriales</taxon>
        <taxon>Flavobacteriaceae</taxon>
        <taxon>Altibacter/Constantimarinum group</taxon>
        <taxon>Constantimarinum</taxon>
    </lineage>
</organism>
<accession>A0A7G8PS64</accession>
<dbReference type="AlphaFoldDB" id="A0A7G8PS64"/>
<dbReference type="InterPro" id="IPR029058">
    <property type="entry name" value="AB_hydrolase_fold"/>
</dbReference>
<evidence type="ECO:0000313" key="2">
    <source>
        <dbReference type="EMBL" id="QNJ97180.1"/>
    </source>
</evidence>
<name>A0A7G8PS64_9FLAO</name>
<dbReference type="PANTHER" id="PTHR22946">
    <property type="entry name" value="DIENELACTONE HYDROLASE DOMAIN-CONTAINING PROTEIN-RELATED"/>
    <property type="match status" value="1"/>
</dbReference>
<dbReference type="EMBL" id="CP052909">
    <property type="protein sequence ID" value="QNJ97180.1"/>
    <property type="molecule type" value="Genomic_DNA"/>
</dbReference>
<dbReference type="SUPFAM" id="SSF53474">
    <property type="entry name" value="alpha/beta-Hydrolases"/>
    <property type="match status" value="1"/>
</dbReference>
<dbReference type="PANTHER" id="PTHR22946:SF0">
    <property type="entry name" value="DIENELACTONE HYDROLASE DOMAIN-CONTAINING PROTEIN"/>
    <property type="match status" value="1"/>
</dbReference>
<dbReference type="KEGG" id="alti:ALE3EI_0602"/>
<dbReference type="Proteomes" id="UP000515514">
    <property type="component" value="Chromosome"/>
</dbReference>
<protein>
    <submittedName>
        <fullName evidence="2">Alpha/beta hydrolase</fullName>
    </submittedName>
</protein>
<evidence type="ECO:0000259" key="1">
    <source>
        <dbReference type="Pfam" id="PF12146"/>
    </source>
</evidence>
<dbReference type="GO" id="GO:0016787">
    <property type="term" value="F:hydrolase activity"/>
    <property type="evidence" value="ECO:0007669"/>
    <property type="project" value="UniProtKB-KW"/>
</dbReference>
<gene>
    <name evidence="2" type="ORF">ALE3EI_0602</name>
</gene>
<dbReference type="RefSeq" id="WP_186990722.1">
    <property type="nucleotide sequence ID" value="NZ_CP052909.1"/>
</dbReference>
<dbReference type="Gene3D" id="3.40.50.1820">
    <property type="entry name" value="alpha/beta hydrolase"/>
    <property type="match status" value="1"/>
</dbReference>
<keyword evidence="3" id="KW-1185">Reference proteome</keyword>
<dbReference type="Pfam" id="PF12146">
    <property type="entry name" value="Hydrolase_4"/>
    <property type="match status" value="1"/>
</dbReference>
<proteinExistence type="predicted"/>
<evidence type="ECO:0000313" key="3">
    <source>
        <dbReference type="Proteomes" id="UP000515514"/>
    </source>
</evidence>
<sequence>MKAGFIFLILFLLFGTSTAQTYIGEIFYRDSYHYLKINCTEKICEVSLPYLDGDKLYQIDKSAVLKGDWFLERGVATWNFSTVTNNNTLLGVLHTQGGSEEILLWEQLESPTKQETLQYTGVYSDSRERRAILYKAGESFLGMSPFSERTKSLKRIGTNTFWTASGERWTFEKQDSDNFQQVTISDRFGNTNTLNRIPPITVEELWIPVANDTLYAKLFLPPSEVKTPACLVLPGGGATGMDNYEYEARFFAAYGMASLIFDKSGNGKSKGPGNFRLQTFEEKNEQYKQLFKFLQNHPKVDPKQVGVHGPSEGGRLAIMMAMDLQDIAFVNATAAPIMTMREGQLYAMSNYHRNLGVTEEDNIEIGLLWNAYYGNIIAGTIDPNVIEKANSFRKKYERGFLPPDLLTVPGAPRSEDITNDRIAAEAKNITCPVLLQYGENDERVYPTKSIQNFYEAVKDKSLVKVIIYNRSNHSFMTPEYEISTGYADDKIAWLRQIGILEY</sequence>